<comment type="caution">
    <text evidence="6">The sequence shown here is derived from an EMBL/GenBank/DDBJ whole genome shotgun (WGS) entry which is preliminary data.</text>
</comment>
<keyword evidence="3" id="KW-0732">Signal</keyword>
<dbReference type="InterPro" id="IPR011049">
    <property type="entry name" value="Serralysin-like_metalloprot_C"/>
</dbReference>
<dbReference type="AlphaFoldDB" id="A0A7C9LQE8"/>
<feature type="region of interest" description="Disordered" evidence="4">
    <location>
        <begin position="448"/>
        <end position="469"/>
    </location>
</feature>
<dbReference type="PRINTS" id="PR00313">
    <property type="entry name" value="CABNDNGRPT"/>
</dbReference>
<dbReference type="Gene3D" id="3.40.50.410">
    <property type="entry name" value="von Willebrand factor, type A domain"/>
    <property type="match status" value="1"/>
</dbReference>
<feature type="domain" description="VWFA" evidence="5">
    <location>
        <begin position="283"/>
        <end position="523"/>
    </location>
</feature>
<dbReference type="InterPro" id="IPR002035">
    <property type="entry name" value="VWF_A"/>
</dbReference>
<dbReference type="SUPFAM" id="SSF53300">
    <property type="entry name" value="vWA-like"/>
    <property type="match status" value="1"/>
</dbReference>
<dbReference type="EMBL" id="VENJ01000036">
    <property type="protein sequence ID" value="MTJ06082.1"/>
    <property type="molecule type" value="Genomic_DNA"/>
</dbReference>
<keyword evidence="2" id="KW-0964">Secreted</keyword>
<evidence type="ECO:0000256" key="3">
    <source>
        <dbReference type="ARBA" id="ARBA00022729"/>
    </source>
</evidence>
<dbReference type="InterPro" id="IPR018511">
    <property type="entry name" value="Hemolysin-typ_Ca-bd_CS"/>
</dbReference>
<gene>
    <name evidence="6" type="ORF">FH759_15555</name>
</gene>
<feature type="region of interest" description="Disordered" evidence="4">
    <location>
        <begin position="197"/>
        <end position="218"/>
    </location>
</feature>
<reference evidence="6 7" key="1">
    <citation type="submission" date="2019-06" db="EMBL/GenBank/DDBJ databases">
        <title>Enrichment of Autotrophic Halophilic Microorganisms from Red Sea Brine Pool Using Microbial Electrosynthesis System.</title>
        <authorList>
            <person name="Alqahtani M.F."/>
            <person name="Bajracharya S."/>
            <person name="Katuri K.P."/>
            <person name="Ali M."/>
            <person name="Saikaly P.E."/>
        </authorList>
    </citation>
    <scope>NUCLEOTIDE SEQUENCE [LARGE SCALE GENOMIC DNA]</scope>
    <source>
        <strain evidence="6">MES6</strain>
    </source>
</reference>
<dbReference type="InterPro" id="IPR025282">
    <property type="entry name" value="DUF4214"/>
</dbReference>
<dbReference type="RefSeq" id="WP_273251401.1">
    <property type="nucleotide sequence ID" value="NZ_VENJ01000036.1"/>
</dbReference>
<sequence>MAFADVESNTNVTGFSAADKTAILAAMKTAYEGSATAKTMFDDWISAGKTIDIDYKAGKFQAYSNTGDVEIDVAWLADNDYISPTGKAVEDTLVTGLVHELGHALTGKSDNNTKADYKGDNVTFVNKIYKELGLPEQISYTAYDSGSFLERDREYTNGTAIDVAVTRNSDISTHDNTPDNTKDLVIGGSSANKLQTGKGNDFLVGQGGNDELSGGDGTDTAVYLNDELEYDIRKNDDGTWTVKHVRGAKTEGEDTLKNIEKVQFGSDGETFDLAKKGLSFQTDFALVIDTTGSMGTSIGAVKAQATTLIDAAFAGGSADARIGVVGFKDKEIGEPTQVILPFTDQDSFADRKTAAEAAINGITVSGGGDLPETAFDGLKTALDGSMGDWRAGAAKLRVALFTDASAKDGHLASTVTSLANSIGAVITSRSSMEGTNGRRDNFELTLSEQSADQRDTEGNINDFVDEGDVPITETPTANVEIFTIFTGPDGVDTADLEAIARENGGSFSDADDDDALVAILEEIITAPPADVLEGTAGADRLVDDAGDANNNMDILGKGGDDTLIGRAGDDTLNGGKGDDILRGGEGNDIAEYSGSRDSYTVTFSDSGVSISDRRSDGDGTDTLINVETLSFSDTDWNLESFSDVIDLSAESLDSFMEMYIAYFDRAADSEGLLFWGTAFANGTTMEEMATLFIDQDETLAAYPAGTTNEEFANTVYGNVLGRTPDAAGLDFWVSQLDSGSVSRDQFILEVLRGVEDGTTDRSYLDDKVDLASYFSVIKGMSDVDNARAVMDAFGDQAGADLTAAKAAVDTAYSAAADADTGEFLLNLVGVIDDPFAVI</sequence>
<proteinExistence type="predicted"/>
<evidence type="ECO:0000259" key="5">
    <source>
        <dbReference type="PROSITE" id="PS50234"/>
    </source>
</evidence>
<dbReference type="Proteomes" id="UP000483078">
    <property type="component" value="Unassembled WGS sequence"/>
</dbReference>
<dbReference type="InterPro" id="IPR056861">
    <property type="entry name" value="HMCN1-like_VWA"/>
</dbReference>
<dbReference type="Pfam" id="PF25106">
    <property type="entry name" value="VWA_4"/>
    <property type="match status" value="1"/>
</dbReference>
<evidence type="ECO:0000256" key="2">
    <source>
        <dbReference type="ARBA" id="ARBA00022525"/>
    </source>
</evidence>
<evidence type="ECO:0000313" key="6">
    <source>
        <dbReference type="EMBL" id="MTJ06082.1"/>
    </source>
</evidence>
<evidence type="ECO:0000256" key="1">
    <source>
        <dbReference type="ARBA" id="ARBA00004613"/>
    </source>
</evidence>
<dbReference type="CDD" id="cd00198">
    <property type="entry name" value="vWFA"/>
    <property type="match status" value="1"/>
</dbReference>
<dbReference type="SUPFAM" id="SSF51120">
    <property type="entry name" value="beta-Roll"/>
    <property type="match status" value="2"/>
</dbReference>
<dbReference type="PROSITE" id="PS50234">
    <property type="entry name" value="VWFA"/>
    <property type="match status" value="1"/>
</dbReference>
<accession>A0A7C9LQE8</accession>
<evidence type="ECO:0000256" key="4">
    <source>
        <dbReference type="SAM" id="MobiDB-lite"/>
    </source>
</evidence>
<evidence type="ECO:0000313" key="7">
    <source>
        <dbReference type="Proteomes" id="UP000483078"/>
    </source>
</evidence>
<dbReference type="PROSITE" id="PS00330">
    <property type="entry name" value="HEMOLYSIN_CALCIUM"/>
    <property type="match status" value="3"/>
</dbReference>
<dbReference type="InterPro" id="IPR001343">
    <property type="entry name" value="Hemolysn_Ca-bd"/>
</dbReference>
<name>A0A7C9LQE8_9RHOB</name>
<organism evidence="6 7">
    <name type="scientific">Sediminimonas qiaohouensis</name>
    <dbReference type="NCBI Taxonomy" id="552061"/>
    <lineage>
        <taxon>Bacteria</taxon>
        <taxon>Pseudomonadati</taxon>
        <taxon>Pseudomonadota</taxon>
        <taxon>Alphaproteobacteria</taxon>
        <taxon>Rhodobacterales</taxon>
        <taxon>Roseobacteraceae</taxon>
        <taxon>Sediminimonas</taxon>
    </lineage>
</organism>
<protein>
    <submittedName>
        <fullName evidence="6">DUF4214 domain-containing protein</fullName>
    </submittedName>
</protein>
<dbReference type="InterPro" id="IPR036465">
    <property type="entry name" value="vWFA_dom_sf"/>
</dbReference>
<dbReference type="Pfam" id="PF13946">
    <property type="entry name" value="DUF4214"/>
    <property type="match status" value="1"/>
</dbReference>
<dbReference type="Pfam" id="PF00353">
    <property type="entry name" value="HemolysinCabind"/>
    <property type="match status" value="3"/>
</dbReference>
<comment type="subcellular location">
    <subcellularLocation>
        <location evidence="1">Secreted</location>
    </subcellularLocation>
</comment>
<dbReference type="Gene3D" id="2.150.10.10">
    <property type="entry name" value="Serralysin-like metalloprotease, C-terminal"/>
    <property type="match status" value="1"/>
</dbReference>
<dbReference type="GO" id="GO:0005509">
    <property type="term" value="F:calcium ion binding"/>
    <property type="evidence" value="ECO:0007669"/>
    <property type="project" value="InterPro"/>
</dbReference>
<dbReference type="SMART" id="SM00327">
    <property type="entry name" value="VWA"/>
    <property type="match status" value="1"/>
</dbReference>